<dbReference type="Pfam" id="PF13460">
    <property type="entry name" value="NAD_binding_10"/>
    <property type="match status" value="1"/>
</dbReference>
<evidence type="ECO:0000313" key="3">
    <source>
        <dbReference type="Proteomes" id="UP000004705"/>
    </source>
</evidence>
<dbReference type="InterPro" id="IPR036291">
    <property type="entry name" value="NAD(P)-bd_dom_sf"/>
</dbReference>
<sequence length="213" mass="22762">MRIGIIGATGMAGSAVFREAVTRGHETVALVRDSAKAADVLGATARITERDAFALTAEDLAGFDVVVNAVGTTPDQAYLHVELARHLVQCAGANRPRLVFILGAGSLMTGADKHLFIEDLRKTPGAREWIAIPEHQLLELGYLRTVSHVQWVGVSPQASFTPGEATTPVLGRDELLYASDGTSHTTSGTLAVALLNEIERPRHRNTRFTVGDA</sequence>
<dbReference type="AlphaFoldDB" id="H8G452"/>
<evidence type="ECO:0000259" key="1">
    <source>
        <dbReference type="Pfam" id="PF13460"/>
    </source>
</evidence>
<dbReference type="Proteomes" id="UP000004705">
    <property type="component" value="Chromosome"/>
</dbReference>
<dbReference type="OrthoDB" id="3191258at2"/>
<keyword evidence="3" id="KW-1185">Reference proteome</keyword>
<evidence type="ECO:0000313" key="2">
    <source>
        <dbReference type="EMBL" id="EHY91150.1"/>
    </source>
</evidence>
<dbReference type="InterPro" id="IPR016040">
    <property type="entry name" value="NAD(P)-bd_dom"/>
</dbReference>
<dbReference type="EMBL" id="CM001466">
    <property type="protein sequence ID" value="EHY91150.1"/>
    <property type="molecule type" value="Genomic_DNA"/>
</dbReference>
<dbReference type="RefSeq" id="WP_005444961.1">
    <property type="nucleotide sequence ID" value="NZ_CM001466.1"/>
</dbReference>
<dbReference type="HOGENOM" id="CLU_025711_3_2_11"/>
<reference evidence="2 3" key="1">
    <citation type="journal article" date="2012" name="Stand. Genomic Sci.">
        <title>Genome sequence of the soil bacterium Saccharomonospora azurea type strain (NA-128(T)).</title>
        <authorList>
            <person name="Klenk H.P."/>
            <person name="Held B."/>
            <person name="Lucas S."/>
            <person name="Lapidus A."/>
            <person name="Copeland A."/>
            <person name="Hammon N."/>
            <person name="Pitluck S."/>
            <person name="Goodwin L.A."/>
            <person name="Han C."/>
            <person name="Tapia R."/>
            <person name="Brambilla E.M."/>
            <person name="Potter G."/>
            <person name="Land M."/>
            <person name="Ivanova N."/>
            <person name="Rohde M."/>
            <person name="Goker M."/>
            <person name="Detter J.C."/>
            <person name="Kyrpides N.C."/>
            <person name="Woyke T."/>
        </authorList>
    </citation>
    <scope>NUCLEOTIDE SEQUENCE [LARGE SCALE GENOMIC DNA]</scope>
    <source>
        <strain evidence="2 3">NA-128</strain>
    </source>
</reference>
<dbReference type="PANTHER" id="PTHR43355">
    <property type="entry name" value="FLAVIN REDUCTASE (NADPH)"/>
    <property type="match status" value="1"/>
</dbReference>
<proteinExistence type="predicted"/>
<dbReference type="GO" id="GO:0016646">
    <property type="term" value="F:oxidoreductase activity, acting on the CH-NH group of donors, NAD or NADP as acceptor"/>
    <property type="evidence" value="ECO:0007669"/>
    <property type="project" value="TreeGrafter"/>
</dbReference>
<accession>H8G452</accession>
<feature type="domain" description="NAD(P)-binding" evidence="1">
    <location>
        <begin position="7"/>
        <end position="173"/>
    </location>
</feature>
<dbReference type="SUPFAM" id="SSF51735">
    <property type="entry name" value="NAD(P)-binding Rossmann-fold domains"/>
    <property type="match status" value="1"/>
</dbReference>
<dbReference type="PANTHER" id="PTHR43355:SF2">
    <property type="entry name" value="FLAVIN REDUCTASE (NADPH)"/>
    <property type="match status" value="1"/>
</dbReference>
<protein>
    <submittedName>
        <fullName evidence="2">NADH-flavin reductase</fullName>
    </submittedName>
</protein>
<dbReference type="Gene3D" id="3.40.50.720">
    <property type="entry name" value="NAD(P)-binding Rossmann-like Domain"/>
    <property type="match status" value="1"/>
</dbReference>
<organism evidence="2 3">
    <name type="scientific">Saccharomonospora azurea NA-128</name>
    <dbReference type="NCBI Taxonomy" id="882081"/>
    <lineage>
        <taxon>Bacteria</taxon>
        <taxon>Bacillati</taxon>
        <taxon>Actinomycetota</taxon>
        <taxon>Actinomycetes</taxon>
        <taxon>Pseudonocardiales</taxon>
        <taxon>Pseudonocardiaceae</taxon>
        <taxon>Saccharomonospora</taxon>
    </lineage>
</organism>
<gene>
    <name evidence="2" type="ORF">SacazDRAFT_04306</name>
</gene>
<dbReference type="InterPro" id="IPR051606">
    <property type="entry name" value="Polyketide_Oxido-like"/>
</dbReference>
<name>H8G452_9PSEU</name>